<dbReference type="GO" id="GO:0005634">
    <property type="term" value="C:nucleus"/>
    <property type="evidence" value="ECO:0007669"/>
    <property type="project" value="UniProtKB-SubCell"/>
</dbReference>
<dbReference type="InterPro" id="IPR011333">
    <property type="entry name" value="SKP1/BTB/POZ_sf"/>
</dbReference>
<evidence type="ECO:0000313" key="6">
    <source>
        <dbReference type="RefSeq" id="XP_025424260.1"/>
    </source>
</evidence>
<dbReference type="PROSITE" id="PS50097">
    <property type="entry name" value="BTB"/>
    <property type="match status" value="1"/>
</dbReference>
<dbReference type="RefSeq" id="XP_025424260.1">
    <property type="nucleotide sequence ID" value="XM_025568475.1"/>
</dbReference>
<dbReference type="InterPro" id="IPR051095">
    <property type="entry name" value="Dros_DevTransReg"/>
</dbReference>
<dbReference type="Pfam" id="PF00651">
    <property type="entry name" value="BTB"/>
    <property type="match status" value="1"/>
</dbReference>
<organism evidence="5 6">
    <name type="scientific">Sipha flava</name>
    <name type="common">yellow sugarcane aphid</name>
    <dbReference type="NCBI Taxonomy" id="143950"/>
    <lineage>
        <taxon>Eukaryota</taxon>
        <taxon>Metazoa</taxon>
        <taxon>Ecdysozoa</taxon>
        <taxon>Arthropoda</taxon>
        <taxon>Hexapoda</taxon>
        <taxon>Insecta</taxon>
        <taxon>Pterygota</taxon>
        <taxon>Neoptera</taxon>
        <taxon>Paraneoptera</taxon>
        <taxon>Hemiptera</taxon>
        <taxon>Sternorrhyncha</taxon>
        <taxon>Aphidomorpha</taxon>
        <taxon>Aphidoidea</taxon>
        <taxon>Aphididae</taxon>
        <taxon>Sipha</taxon>
    </lineage>
</organism>
<reference evidence="6" key="1">
    <citation type="submission" date="2025-08" db="UniProtKB">
        <authorList>
            <consortium name="RefSeq"/>
        </authorList>
    </citation>
    <scope>IDENTIFICATION</scope>
    <source>
        <tissue evidence="6">Whole body</tissue>
    </source>
</reference>
<accession>A0A8B8GMQ4</accession>
<dbReference type="CDD" id="cd18315">
    <property type="entry name" value="BTB_POZ_BAB-like"/>
    <property type="match status" value="1"/>
</dbReference>
<dbReference type="InterPro" id="IPR000210">
    <property type="entry name" value="BTB/POZ_dom"/>
</dbReference>
<dbReference type="GO" id="GO:0006357">
    <property type="term" value="P:regulation of transcription by RNA polymerase II"/>
    <property type="evidence" value="ECO:0007669"/>
    <property type="project" value="TreeGrafter"/>
</dbReference>
<feature type="domain" description="BTB" evidence="4">
    <location>
        <begin position="31"/>
        <end position="96"/>
    </location>
</feature>
<keyword evidence="2" id="KW-0539">Nucleus</keyword>
<dbReference type="PANTHER" id="PTHR23110">
    <property type="entry name" value="BTB DOMAIN TRANSCRIPTION FACTOR"/>
    <property type="match status" value="1"/>
</dbReference>
<feature type="compositionally biased region" description="Basic and acidic residues" evidence="3">
    <location>
        <begin position="150"/>
        <end position="159"/>
    </location>
</feature>
<feature type="compositionally biased region" description="Polar residues" evidence="3">
    <location>
        <begin position="165"/>
        <end position="184"/>
    </location>
</feature>
<dbReference type="PANTHER" id="PTHR23110:SF81">
    <property type="entry name" value="BTB-PROTEIN-VII, ISOFORM F-RELATED"/>
    <property type="match status" value="1"/>
</dbReference>
<dbReference type="Gene3D" id="3.30.710.10">
    <property type="entry name" value="Potassium Channel Kv1.1, Chain A"/>
    <property type="match status" value="1"/>
</dbReference>
<feature type="compositionally biased region" description="Low complexity" evidence="3">
    <location>
        <begin position="185"/>
        <end position="194"/>
    </location>
</feature>
<dbReference type="AlphaFoldDB" id="A0A8B8GMQ4"/>
<name>A0A8B8GMQ4_9HEMI</name>
<gene>
    <name evidence="6" type="primary">LOC112693417</name>
</gene>
<evidence type="ECO:0000256" key="3">
    <source>
        <dbReference type="SAM" id="MobiDB-lite"/>
    </source>
</evidence>
<evidence type="ECO:0000256" key="2">
    <source>
        <dbReference type="ARBA" id="ARBA00023242"/>
    </source>
</evidence>
<dbReference type="Proteomes" id="UP000694846">
    <property type="component" value="Unplaced"/>
</dbReference>
<dbReference type="GeneID" id="112693417"/>
<keyword evidence="5" id="KW-1185">Reference proteome</keyword>
<protein>
    <submittedName>
        <fullName evidence="6">Protein abrupt-like isoform X1</fullName>
    </submittedName>
</protein>
<dbReference type="OrthoDB" id="10261408at2759"/>
<comment type="subcellular location">
    <subcellularLocation>
        <location evidence="1">Nucleus</location>
    </subcellularLocation>
</comment>
<evidence type="ECO:0000259" key="4">
    <source>
        <dbReference type="PROSITE" id="PS50097"/>
    </source>
</evidence>
<dbReference type="Gene3D" id="3.30.60.190">
    <property type="match status" value="1"/>
</dbReference>
<dbReference type="SMART" id="SM00225">
    <property type="entry name" value="BTB"/>
    <property type="match status" value="1"/>
</dbReference>
<feature type="region of interest" description="Disordered" evidence="3">
    <location>
        <begin position="133"/>
        <end position="208"/>
    </location>
</feature>
<evidence type="ECO:0000256" key="1">
    <source>
        <dbReference type="ARBA" id="ARBA00004123"/>
    </source>
</evidence>
<dbReference type="SUPFAM" id="SSF54695">
    <property type="entry name" value="POZ domain"/>
    <property type="match status" value="1"/>
</dbReference>
<evidence type="ECO:0000313" key="5">
    <source>
        <dbReference type="Proteomes" id="UP000694846"/>
    </source>
</evidence>
<proteinExistence type="predicted"/>
<sequence length="393" mass="44598">MADQRFCLRWNNHQPNLVNVMTGLLNSEMFVDATIAAEGRKIQVHKVVLSACSSYFQMLFNETPCKHPIIIIKDMSYNHLKTLIEFMYYGEVNISQDQLPIILKAAESLQIKGLTEKTMFPFTTTRQAETEYSLLSPSAKRKKMHLMKSSSDKSEHNSSIEDISVTEQDNLANRSQPTPQGQETSKSIGSVSKHSSTENNASIVHQKPEVNKRIRTLVRQPHIKINDCEMSTEVSTVVKTEINDELEPVFRVLERQCSEPNPSSINTLAVPKPTIVKQISQPSESCQTSRSYFNDELPSASQINTNDSYNGSTRSDHCPLLRTGPALGCSFCWNTIDARGRFLRRKTKYHCPECNINLCLVPCFQEFHEKQTQTKSTEITLTDHSRTFKEDTI</sequence>